<dbReference type="InterPro" id="IPR003615">
    <property type="entry name" value="HNH_nuc"/>
</dbReference>
<reference evidence="3 4" key="1">
    <citation type="submission" date="2019-09" db="EMBL/GenBank/DDBJ databases">
        <title>Complete genome sequence of Mycobacterium avium subsp. hominissuis strain JP-H-1.</title>
        <authorList>
            <person name="Kinoshita Y."/>
            <person name="Niwa H."/>
            <person name="Uchida-Fujii E."/>
            <person name="Nukada T."/>
        </authorList>
    </citation>
    <scope>NUCLEOTIDE SEQUENCE [LARGE SCALE GENOMIC DNA]</scope>
    <source>
        <strain evidence="3 4">JP-H-1</strain>
    </source>
</reference>
<feature type="domain" description="HNH nuclease" evidence="2">
    <location>
        <begin position="372"/>
        <end position="424"/>
    </location>
</feature>
<proteinExistence type="predicted"/>
<dbReference type="SMART" id="SM00507">
    <property type="entry name" value="HNHc"/>
    <property type="match status" value="1"/>
</dbReference>
<accession>A0AAI8SKU5</accession>
<organism evidence="3 4">
    <name type="scientific">Mycobacterium avium subsp. hominissuis</name>
    <dbReference type="NCBI Taxonomy" id="439334"/>
    <lineage>
        <taxon>Bacteria</taxon>
        <taxon>Bacillati</taxon>
        <taxon>Actinomycetota</taxon>
        <taxon>Actinomycetes</taxon>
        <taxon>Mycobacteriales</taxon>
        <taxon>Mycobacteriaceae</taxon>
        <taxon>Mycobacterium</taxon>
        <taxon>Mycobacterium avium complex (MAC)</taxon>
    </lineage>
</organism>
<dbReference type="InterPro" id="IPR003870">
    <property type="entry name" value="DUF222"/>
</dbReference>
<dbReference type="AlphaFoldDB" id="A0AAI8SKU5"/>
<evidence type="ECO:0000313" key="4">
    <source>
        <dbReference type="Proteomes" id="UP000327362"/>
    </source>
</evidence>
<gene>
    <name evidence="3" type="ORF">JPH1_16540</name>
</gene>
<feature type="compositionally biased region" description="Acidic residues" evidence="1">
    <location>
        <begin position="471"/>
        <end position="487"/>
    </location>
</feature>
<dbReference type="Pfam" id="PF02720">
    <property type="entry name" value="DUF222"/>
    <property type="match status" value="1"/>
</dbReference>
<name>A0AAI8SKU5_MYCAV</name>
<protein>
    <recommendedName>
        <fullName evidence="2">HNH nuclease domain-containing protein</fullName>
    </recommendedName>
</protein>
<dbReference type="Proteomes" id="UP000327362">
    <property type="component" value="Chromosome"/>
</dbReference>
<dbReference type="CDD" id="cd00085">
    <property type="entry name" value="HNHc"/>
    <property type="match status" value="1"/>
</dbReference>
<feature type="region of interest" description="Disordered" evidence="1">
    <location>
        <begin position="438"/>
        <end position="493"/>
    </location>
</feature>
<evidence type="ECO:0000259" key="2">
    <source>
        <dbReference type="SMART" id="SM00507"/>
    </source>
</evidence>
<dbReference type="EMBL" id="AP020326">
    <property type="protein sequence ID" value="BBN47179.1"/>
    <property type="molecule type" value="Genomic_DNA"/>
</dbReference>
<evidence type="ECO:0000256" key="1">
    <source>
        <dbReference type="SAM" id="MobiDB-lite"/>
    </source>
</evidence>
<sequence>MVTLRGFLSVGCPSFGGMSSGGIIDRDAISAAFDALDAALDGVAALGFDGLTPRECLALLGRCEKARRRLPVAEHQLINLVARQASPAELGGRLSHAIAEATLISRAEAARRVHTAADLGPRVGLTGEPLPPLLAATAARQREGSLGPEQVAVIRKFCHQLPGWIDQATRERAETDLANQGGRYRPEHLAALAGTLADCLNPDGLYRDEDRARRRSLTLGNQHADGMSELRGLLTPELRATLEAVLAKLAAPGMCNPLDESPCVDGSPSRHAIDGDARSAAQRNHDGLLASLRALLASGNLGQHNGLPASIIVTTTLADLETAAGRGLTGGGTLLPMSDVIRLSRHAHHYLAIFDHGKALALYHTKRLASPAQRIVLYAKDRGCTAPGCTVPGYYAEVHHCTDYATCHTTNINDLTFACRPHHRLLQPGAWTTHKNARGETEWIPPPHLDRNQPRTNTFHHPEKLLRGENGGEDDDGDDDGEQEADQGDDHAA</sequence>
<evidence type="ECO:0000313" key="3">
    <source>
        <dbReference type="EMBL" id="BBN47179.1"/>
    </source>
</evidence>